<dbReference type="EMBL" id="VSSQ01051139">
    <property type="protein sequence ID" value="MPN05227.1"/>
    <property type="molecule type" value="Genomic_DNA"/>
</dbReference>
<reference evidence="1" key="1">
    <citation type="submission" date="2019-08" db="EMBL/GenBank/DDBJ databases">
        <authorList>
            <person name="Kucharzyk K."/>
            <person name="Murdoch R.W."/>
            <person name="Higgins S."/>
            <person name="Loffler F."/>
        </authorList>
    </citation>
    <scope>NUCLEOTIDE SEQUENCE</scope>
</reference>
<proteinExistence type="predicted"/>
<dbReference type="AlphaFoldDB" id="A0A645ETQ4"/>
<protein>
    <submittedName>
        <fullName evidence="1">Uncharacterized protein</fullName>
    </submittedName>
</protein>
<name>A0A645ETQ4_9ZZZZ</name>
<sequence>MPLGKVLRTVIPKIEIEEVAVLISVREVSGQSLMTACDTLHDISPYAGSVHVVIVCVLKHTAHVVVIEVSPVGYLCLHELLSVA</sequence>
<evidence type="ECO:0000313" key="1">
    <source>
        <dbReference type="EMBL" id="MPN05227.1"/>
    </source>
</evidence>
<accession>A0A645ETQ4</accession>
<comment type="caution">
    <text evidence="1">The sequence shown here is derived from an EMBL/GenBank/DDBJ whole genome shotgun (WGS) entry which is preliminary data.</text>
</comment>
<organism evidence="1">
    <name type="scientific">bioreactor metagenome</name>
    <dbReference type="NCBI Taxonomy" id="1076179"/>
    <lineage>
        <taxon>unclassified sequences</taxon>
        <taxon>metagenomes</taxon>
        <taxon>ecological metagenomes</taxon>
    </lineage>
</organism>
<gene>
    <name evidence="1" type="ORF">SDC9_152477</name>
</gene>